<dbReference type="CDD" id="cd17541">
    <property type="entry name" value="REC_CheB-like"/>
    <property type="match status" value="1"/>
</dbReference>
<dbReference type="EMBL" id="JAOYFC010000001">
    <property type="protein sequence ID" value="MCV6824366.1"/>
    <property type="molecule type" value="Genomic_DNA"/>
</dbReference>
<evidence type="ECO:0000313" key="10">
    <source>
        <dbReference type="EMBL" id="MCV6824366.1"/>
    </source>
</evidence>
<organism evidence="10 11">
    <name type="scientific">Halocynthiibacter halioticoli</name>
    <dbReference type="NCBI Taxonomy" id="2986804"/>
    <lineage>
        <taxon>Bacteria</taxon>
        <taxon>Pseudomonadati</taxon>
        <taxon>Pseudomonadota</taxon>
        <taxon>Alphaproteobacteria</taxon>
        <taxon>Rhodobacterales</taxon>
        <taxon>Paracoccaceae</taxon>
        <taxon>Halocynthiibacter</taxon>
    </lineage>
</organism>
<feature type="active site" evidence="5 6">
    <location>
        <position position="222"/>
    </location>
</feature>
<dbReference type="PROSITE" id="PS50122">
    <property type="entry name" value="CHEB"/>
    <property type="match status" value="1"/>
</dbReference>
<dbReference type="InterPro" id="IPR000673">
    <property type="entry name" value="Sig_transdc_resp-reg_Me-estase"/>
</dbReference>
<feature type="modified residue" description="4-aspartylphosphate" evidence="5 7">
    <location>
        <position position="62"/>
    </location>
</feature>
<dbReference type="AlphaFoldDB" id="A0AAE3LT23"/>
<dbReference type="CDD" id="cd16432">
    <property type="entry name" value="CheB_Rec"/>
    <property type="match status" value="1"/>
</dbReference>
<feature type="domain" description="Response regulatory" evidence="8">
    <location>
        <begin position="11"/>
        <end position="128"/>
    </location>
</feature>
<gene>
    <name evidence="5" type="primary">cheB</name>
    <name evidence="10" type="ORF">OH136_07330</name>
</gene>
<dbReference type="EC" id="3.5.1.44" evidence="5"/>
<comment type="domain">
    <text evidence="5">Contains a C-terminal catalytic domain, and an N-terminal region which modulates catalytic activity.</text>
</comment>
<dbReference type="EC" id="3.1.1.61" evidence="5"/>
<reference evidence="10" key="1">
    <citation type="submission" date="2022-10" db="EMBL/GenBank/DDBJ databases">
        <authorList>
            <person name="Yue Y."/>
        </authorList>
    </citation>
    <scope>NUCLEOTIDE SEQUENCE</scope>
    <source>
        <strain evidence="10">Z654</strain>
    </source>
</reference>
<evidence type="ECO:0000259" key="8">
    <source>
        <dbReference type="PROSITE" id="PS50110"/>
    </source>
</evidence>
<evidence type="ECO:0000256" key="7">
    <source>
        <dbReference type="PROSITE-ProRule" id="PRU00169"/>
    </source>
</evidence>
<evidence type="ECO:0000256" key="3">
    <source>
        <dbReference type="ARBA" id="ARBA00022801"/>
    </source>
</evidence>
<dbReference type="GO" id="GO:0008984">
    <property type="term" value="F:protein-glutamate methylesterase activity"/>
    <property type="evidence" value="ECO:0007669"/>
    <property type="project" value="UniProtKB-UniRule"/>
</dbReference>
<dbReference type="InterPro" id="IPR001789">
    <property type="entry name" value="Sig_transdc_resp-reg_receiver"/>
</dbReference>
<evidence type="ECO:0000313" key="11">
    <source>
        <dbReference type="Proteomes" id="UP001208041"/>
    </source>
</evidence>
<comment type="subcellular location">
    <subcellularLocation>
        <location evidence="5">Cytoplasm</location>
    </subcellularLocation>
</comment>
<name>A0AAE3LT23_9RHOB</name>
<dbReference type="RefSeq" id="WP_263953176.1">
    <property type="nucleotide sequence ID" value="NZ_JAOYFC010000001.1"/>
</dbReference>
<dbReference type="GO" id="GO:0005737">
    <property type="term" value="C:cytoplasm"/>
    <property type="evidence" value="ECO:0007669"/>
    <property type="project" value="UniProtKB-SubCell"/>
</dbReference>
<comment type="PTM">
    <text evidence="5">Phosphorylated by CheA. Phosphorylation of the N-terminal regulatory domain activates the methylesterase activity.</text>
</comment>
<dbReference type="PANTHER" id="PTHR42872">
    <property type="entry name" value="PROTEIN-GLUTAMATE METHYLESTERASE/PROTEIN-GLUTAMINE GLUTAMINASE"/>
    <property type="match status" value="1"/>
</dbReference>
<dbReference type="Pfam" id="PF00072">
    <property type="entry name" value="Response_reg"/>
    <property type="match status" value="1"/>
</dbReference>
<comment type="function">
    <text evidence="5">Involved in chemotaxis. Part of a chemotaxis signal transduction system that modulates chemotaxis in response to various stimuli. Catalyzes the demethylation of specific methylglutamate residues introduced into the chemoreceptors (methyl-accepting chemotaxis proteins or MCP) by CheR. Also mediates the irreversible deamidation of specific glutamine residues to glutamic acid.</text>
</comment>
<dbReference type="GO" id="GO:0000156">
    <property type="term" value="F:phosphorelay response regulator activity"/>
    <property type="evidence" value="ECO:0007669"/>
    <property type="project" value="InterPro"/>
</dbReference>
<dbReference type="NCBIfam" id="NF001965">
    <property type="entry name" value="PRK00742.1"/>
    <property type="match status" value="1"/>
</dbReference>
<sequence>MNKPYQSDRYRVLIVDDSVVVRMVLSKLLSADPMLEVVGAAKDAREARDLVRRLNPDVITLDVEMPEIDGLSFLRVLMKHHPLPVVMCSSLVGRGSDILIQALEAGALDAIEKPKMGAKEFFLEAQTQICDTVRGAAMARIPVAGKRQERRRRPRDVEYAAPSPGNKLTADAVLPPRPLISSQTAKHPKIIAIGASTGGPEALRKFLETMPENTPPIVVVQHMPEAFTGAFANRLNKYCKVEVVEAQHGMALTSGTAFIAPGGKHLAVKRSENVNRLQLLDGPLVARHRPSADVLFRSVAQQYGASSCGVLLTGMGDDGAQGLCELRQTGAVTYGQSEESCVVYGMPKVAKQLGGVAHELPLMEIPAAIQDVLNS</sequence>
<keyword evidence="3 5" id="KW-0378">Hydrolase</keyword>
<dbReference type="PIRSF" id="PIRSF000876">
    <property type="entry name" value="RR_chemtxs_CheB"/>
    <property type="match status" value="1"/>
</dbReference>
<feature type="active site" evidence="5 6">
    <location>
        <position position="196"/>
    </location>
</feature>
<feature type="active site" evidence="5 6">
    <location>
        <position position="318"/>
    </location>
</feature>
<comment type="catalytic activity">
    <reaction evidence="5">
        <text>L-glutaminyl-[protein] + H2O = L-glutamyl-[protein] + NH4(+)</text>
        <dbReference type="Rhea" id="RHEA:16441"/>
        <dbReference type="Rhea" id="RHEA-COMP:10207"/>
        <dbReference type="Rhea" id="RHEA-COMP:10208"/>
        <dbReference type="ChEBI" id="CHEBI:15377"/>
        <dbReference type="ChEBI" id="CHEBI:28938"/>
        <dbReference type="ChEBI" id="CHEBI:29973"/>
        <dbReference type="ChEBI" id="CHEBI:30011"/>
        <dbReference type="EC" id="3.5.1.44"/>
    </reaction>
</comment>
<evidence type="ECO:0000256" key="6">
    <source>
        <dbReference type="PROSITE-ProRule" id="PRU00050"/>
    </source>
</evidence>
<comment type="caution">
    <text evidence="10">The sequence shown here is derived from an EMBL/GenBank/DDBJ whole genome shotgun (WGS) entry which is preliminary data.</text>
</comment>
<keyword evidence="1 5" id="KW-0963">Cytoplasm</keyword>
<dbReference type="InterPro" id="IPR008248">
    <property type="entry name" value="CheB-like"/>
</dbReference>
<dbReference type="SUPFAM" id="SSF52172">
    <property type="entry name" value="CheY-like"/>
    <property type="match status" value="1"/>
</dbReference>
<evidence type="ECO:0000256" key="2">
    <source>
        <dbReference type="ARBA" id="ARBA00022500"/>
    </source>
</evidence>
<keyword evidence="11" id="KW-1185">Reference proteome</keyword>
<evidence type="ECO:0000259" key="9">
    <source>
        <dbReference type="PROSITE" id="PS50122"/>
    </source>
</evidence>
<dbReference type="GO" id="GO:0006935">
    <property type="term" value="P:chemotaxis"/>
    <property type="evidence" value="ECO:0007669"/>
    <property type="project" value="UniProtKB-UniRule"/>
</dbReference>
<dbReference type="NCBIfam" id="NF009206">
    <property type="entry name" value="PRK12555.1"/>
    <property type="match status" value="1"/>
</dbReference>
<dbReference type="PANTHER" id="PTHR42872:SF6">
    <property type="entry name" value="PROTEIN-GLUTAMATE METHYLESTERASE_PROTEIN-GLUTAMINE GLUTAMINASE"/>
    <property type="match status" value="1"/>
</dbReference>
<comment type="catalytic activity">
    <reaction evidence="4 5">
        <text>[protein]-L-glutamate 5-O-methyl ester + H2O = L-glutamyl-[protein] + methanol + H(+)</text>
        <dbReference type="Rhea" id="RHEA:23236"/>
        <dbReference type="Rhea" id="RHEA-COMP:10208"/>
        <dbReference type="Rhea" id="RHEA-COMP:10311"/>
        <dbReference type="ChEBI" id="CHEBI:15377"/>
        <dbReference type="ChEBI" id="CHEBI:15378"/>
        <dbReference type="ChEBI" id="CHEBI:17790"/>
        <dbReference type="ChEBI" id="CHEBI:29973"/>
        <dbReference type="ChEBI" id="CHEBI:82795"/>
        <dbReference type="EC" id="3.1.1.61"/>
    </reaction>
</comment>
<dbReference type="SUPFAM" id="SSF52738">
    <property type="entry name" value="Methylesterase CheB, C-terminal domain"/>
    <property type="match status" value="1"/>
</dbReference>
<keyword evidence="2 5" id="KW-0145">Chemotaxis</keyword>
<dbReference type="PROSITE" id="PS50110">
    <property type="entry name" value="RESPONSE_REGULATORY"/>
    <property type="match status" value="1"/>
</dbReference>
<dbReference type="Gene3D" id="3.40.50.2300">
    <property type="match status" value="1"/>
</dbReference>
<dbReference type="Proteomes" id="UP001208041">
    <property type="component" value="Unassembled WGS sequence"/>
</dbReference>
<evidence type="ECO:0000256" key="4">
    <source>
        <dbReference type="ARBA" id="ARBA00048267"/>
    </source>
</evidence>
<dbReference type="HAMAP" id="MF_00099">
    <property type="entry name" value="CheB_chemtxs"/>
    <property type="match status" value="1"/>
</dbReference>
<proteinExistence type="inferred from homology"/>
<keyword evidence="5 7" id="KW-0597">Phosphoprotein</keyword>
<evidence type="ECO:0000256" key="5">
    <source>
        <dbReference type="HAMAP-Rule" id="MF_00099"/>
    </source>
</evidence>
<feature type="domain" description="CheB-type methylesterase" evidence="9">
    <location>
        <begin position="178"/>
        <end position="375"/>
    </location>
</feature>
<dbReference type="SMART" id="SM00448">
    <property type="entry name" value="REC"/>
    <property type="match status" value="1"/>
</dbReference>
<comment type="similarity">
    <text evidence="5">Belongs to the CheB family.</text>
</comment>
<dbReference type="InterPro" id="IPR011006">
    <property type="entry name" value="CheY-like_superfamily"/>
</dbReference>
<evidence type="ECO:0000256" key="1">
    <source>
        <dbReference type="ARBA" id="ARBA00022490"/>
    </source>
</evidence>
<dbReference type="GO" id="GO:0050568">
    <property type="term" value="F:protein-glutamine glutaminase activity"/>
    <property type="evidence" value="ECO:0007669"/>
    <property type="project" value="UniProtKB-UniRule"/>
</dbReference>
<dbReference type="InterPro" id="IPR035909">
    <property type="entry name" value="CheB_C"/>
</dbReference>
<accession>A0AAE3LT23</accession>
<dbReference type="Pfam" id="PF01339">
    <property type="entry name" value="CheB_methylest"/>
    <property type="match status" value="1"/>
</dbReference>
<protein>
    <recommendedName>
        <fullName evidence="5">Protein-glutamate methylesterase/protein-glutamine glutaminase</fullName>
        <ecNumber evidence="5">3.1.1.61</ecNumber>
        <ecNumber evidence="5">3.5.1.44</ecNumber>
    </recommendedName>
</protein>
<dbReference type="Gene3D" id="3.40.50.180">
    <property type="entry name" value="Methylesterase CheB, C-terminal domain"/>
    <property type="match status" value="1"/>
</dbReference>